<evidence type="ECO:0000256" key="1">
    <source>
        <dbReference type="ARBA" id="ARBA00004141"/>
    </source>
</evidence>
<dbReference type="GO" id="GO:0016020">
    <property type="term" value="C:membrane"/>
    <property type="evidence" value="ECO:0007669"/>
    <property type="project" value="UniProtKB-SubCell"/>
</dbReference>
<comment type="caution">
    <text evidence="6">The sequence shown here is derived from an EMBL/GenBank/DDBJ whole genome shotgun (WGS) entry which is preliminary data.</text>
</comment>
<feature type="transmembrane region" description="Helical" evidence="5">
    <location>
        <begin position="20"/>
        <end position="44"/>
    </location>
</feature>
<organism evidence="6 7">
    <name type="scientific">Basidiobolus meristosporus CBS 931.73</name>
    <dbReference type="NCBI Taxonomy" id="1314790"/>
    <lineage>
        <taxon>Eukaryota</taxon>
        <taxon>Fungi</taxon>
        <taxon>Fungi incertae sedis</taxon>
        <taxon>Zoopagomycota</taxon>
        <taxon>Entomophthoromycotina</taxon>
        <taxon>Basidiobolomycetes</taxon>
        <taxon>Basidiobolales</taxon>
        <taxon>Basidiobolaceae</taxon>
        <taxon>Basidiobolus</taxon>
    </lineage>
</organism>
<dbReference type="InParanoid" id="A0A1Y1YDJ8"/>
<keyword evidence="3 5" id="KW-1133">Transmembrane helix</keyword>
<accession>A0A1Y1YDJ8</accession>
<evidence type="ECO:0000256" key="4">
    <source>
        <dbReference type="ARBA" id="ARBA00023136"/>
    </source>
</evidence>
<feature type="transmembrane region" description="Helical" evidence="5">
    <location>
        <begin position="64"/>
        <end position="87"/>
    </location>
</feature>
<evidence type="ECO:0000313" key="6">
    <source>
        <dbReference type="EMBL" id="ORX96048.1"/>
    </source>
</evidence>
<dbReference type="AlphaFoldDB" id="A0A1Y1YDJ8"/>
<sequence>MYDSLNPIKIPKKPKKWTAFKWVLLLTNTVLMCMGIVGMVLSVLTWYKLYIRAAVVLVVSRGTVILITTVSSCAIAVALLGYCGIFFNSRRILTVYSILLWPLMGGLASIGYVTFKFSQWNLEDKLRSNWKHEVYSVDDRMRIQANLHCCGFDLPNDGSEVITNKCHSDTKVKMYGCRYKLFRMVDTYLTNTYITAFSFLVPHVFILFASLLCSNHITENFGTEPAPKLNYHQE</sequence>
<comment type="subcellular location">
    <subcellularLocation>
        <location evidence="1">Membrane</location>
        <topology evidence="1">Multi-pass membrane protein</topology>
    </subcellularLocation>
</comment>
<evidence type="ECO:0000256" key="5">
    <source>
        <dbReference type="SAM" id="Phobius"/>
    </source>
</evidence>
<proteinExistence type="predicted"/>
<gene>
    <name evidence="6" type="ORF">K493DRAFT_218169</name>
</gene>
<protein>
    <recommendedName>
        <fullName evidence="8">Tetraspanin Tsp2</fullName>
    </recommendedName>
</protein>
<evidence type="ECO:0000313" key="7">
    <source>
        <dbReference type="Proteomes" id="UP000193498"/>
    </source>
</evidence>
<dbReference type="Pfam" id="PF00335">
    <property type="entry name" value="Tetraspanin"/>
    <property type="match status" value="1"/>
</dbReference>
<feature type="transmembrane region" description="Helical" evidence="5">
    <location>
        <begin position="193"/>
        <end position="213"/>
    </location>
</feature>
<keyword evidence="2 5" id="KW-0812">Transmembrane</keyword>
<name>A0A1Y1YDJ8_9FUNG</name>
<dbReference type="InterPro" id="IPR018499">
    <property type="entry name" value="Tetraspanin/Peripherin"/>
</dbReference>
<evidence type="ECO:0000256" key="3">
    <source>
        <dbReference type="ARBA" id="ARBA00022989"/>
    </source>
</evidence>
<evidence type="ECO:0000256" key="2">
    <source>
        <dbReference type="ARBA" id="ARBA00022692"/>
    </source>
</evidence>
<feature type="transmembrane region" description="Helical" evidence="5">
    <location>
        <begin position="94"/>
        <end position="115"/>
    </location>
</feature>
<reference evidence="6 7" key="1">
    <citation type="submission" date="2016-07" db="EMBL/GenBank/DDBJ databases">
        <title>Pervasive Adenine N6-methylation of Active Genes in Fungi.</title>
        <authorList>
            <consortium name="DOE Joint Genome Institute"/>
            <person name="Mondo S.J."/>
            <person name="Dannebaum R.O."/>
            <person name="Kuo R.C."/>
            <person name="Labutti K."/>
            <person name="Haridas S."/>
            <person name="Kuo A."/>
            <person name="Salamov A."/>
            <person name="Ahrendt S.R."/>
            <person name="Lipzen A."/>
            <person name="Sullivan W."/>
            <person name="Andreopoulos W.B."/>
            <person name="Clum A."/>
            <person name="Lindquist E."/>
            <person name="Daum C."/>
            <person name="Ramamoorthy G.K."/>
            <person name="Gryganskyi A."/>
            <person name="Culley D."/>
            <person name="Magnuson J.K."/>
            <person name="James T.Y."/>
            <person name="O'Malley M.A."/>
            <person name="Stajich J.E."/>
            <person name="Spatafora J.W."/>
            <person name="Visel A."/>
            <person name="Grigoriev I.V."/>
        </authorList>
    </citation>
    <scope>NUCLEOTIDE SEQUENCE [LARGE SCALE GENOMIC DNA]</scope>
    <source>
        <strain evidence="6 7">CBS 931.73</strain>
    </source>
</reference>
<keyword evidence="4 5" id="KW-0472">Membrane</keyword>
<evidence type="ECO:0008006" key="8">
    <source>
        <dbReference type="Google" id="ProtNLM"/>
    </source>
</evidence>
<dbReference type="STRING" id="1314790.A0A1Y1YDJ8"/>
<dbReference type="EMBL" id="MCFE01000162">
    <property type="protein sequence ID" value="ORX96048.1"/>
    <property type="molecule type" value="Genomic_DNA"/>
</dbReference>
<dbReference type="OrthoDB" id="2156690at2759"/>
<keyword evidence="7" id="KW-1185">Reference proteome</keyword>
<dbReference type="Proteomes" id="UP000193498">
    <property type="component" value="Unassembled WGS sequence"/>
</dbReference>